<dbReference type="GeneID" id="4461944"/>
<organism evidence="1 2">
    <name type="scientific">Methanothrix thermoacetophila (strain DSM 6194 / JCM 14653 / NBRC 101360 / PT)</name>
    <name type="common">Methanosaeta thermophila</name>
    <dbReference type="NCBI Taxonomy" id="349307"/>
    <lineage>
        <taxon>Archaea</taxon>
        <taxon>Methanobacteriati</taxon>
        <taxon>Methanobacteriota</taxon>
        <taxon>Stenosarchaea group</taxon>
        <taxon>Methanomicrobia</taxon>
        <taxon>Methanotrichales</taxon>
        <taxon>Methanotrichaceae</taxon>
        <taxon>Methanothrix</taxon>
    </lineage>
</organism>
<proteinExistence type="predicted"/>
<dbReference type="AlphaFoldDB" id="A0B8N0"/>
<dbReference type="EMBL" id="CP000477">
    <property type="protein sequence ID" value="ABK15054.1"/>
    <property type="molecule type" value="Genomic_DNA"/>
</dbReference>
<dbReference type="SUPFAM" id="SSF100950">
    <property type="entry name" value="NagB/RpiA/CoA transferase-like"/>
    <property type="match status" value="1"/>
</dbReference>
<dbReference type="SUPFAM" id="SSF111331">
    <property type="entry name" value="NAD kinase/diacylglycerol kinase-like"/>
    <property type="match status" value="1"/>
</dbReference>
<dbReference type="GO" id="GO:0003951">
    <property type="term" value="F:NAD+ kinase activity"/>
    <property type="evidence" value="ECO:0007669"/>
    <property type="project" value="InterPro"/>
</dbReference>
<dbReference type="HOGENOM" id="CLU_064691_0_0_2"/>
<name>A0B8N0_METTP</name>
<dbReference type="RefSeq" id="WP_011696446.1">
    <property type="nucleotide sequence ID" value="NC_008553.1"/>
</dbReference>
<sequence length="382" mass="41191">MPGCRRCKLGFLINPIAGMGGAVGLKGTDGVAALAERLGAAPVSKDRAERAFRRLLELSRGDIPAQLLTAGGPMGEGLLQELDVEHYVVHTPREKTTAEDTKRTCSVFASENVDLILFCGGDGTARDVASVSGDMPILGIPSGVKMHSGVFAVSPEAAADLAFGYIKGELRTRETEIADVDEEHYRKGELVVRLYGTARTPYLPALVQQRKQVYASSDEEHFKLEIAQFAREFMSDGSYYILGAGTTTAKIAELIGCEKTLLGVDVIRNGRTVLKDASESDLLELLGEIDGGVRIIVSPIGAQGFILGRGSQQISPRVLRIVGPEKLILIATPHKLRDLKYLLVDTGDVEIDRALAGRRQVVTGYRMAQLKEVRAASDVFKA</sequence>
<dbReference type="PIRSF" id="PIRSF016907">
    <property type="entry name" value="Kin_ATP-NAD"/>
    <property type="match status" value="1"/>
</dbReference>
<dbReference type="InterPro" id="IPR011386">
    <property type="entry name" value="Put_ATP-NAD_kin"/>
</dbReference>
<dbReference type="InterPro" id="IPR037171">
    <property type="entry name" value="NagB/RpiA_transferase-like"/>
</dbReference>
<keyword evidence="1" id="KW-0808">Transferase</keyword>
<keyword evidence="1" id="KW-0418">Kinase</keyword>
<dbReference type="InterPro" id="IPR016064">
    <property type="entry name" value="NAD/diacylglycerol_kinase_sf"/>
</dbReference>
<dbReference type="Gene3D" id="3.40.50.10330">
    <property type="entry name" value="Probable inorganic polyphosphate/atp-NAD kinase, domain 1"/>
    <property type="match status" value="1"/>
</dbReference>
<dbReference type="InterPro" id="IPR002504">
    <property type="entry name" value="NADK"/>
</dbReference>
<gene>
    <name evidence="1" type="ordered locus">Mthe_1276</name>
</gene>
<dbReference type="PANTHER" id="PTHR40697">
    <property type="entry name" value="ACETOIN CATABOLISM PROTEIN X"/>
    <property type="match status" value="1"/>
</dbReference>
<protein>
    <submittedName>
        <fullName evidence="1">ATP-NAD/AcoX kinase</fullName>
    </submittedName>
</protein>
<dbReference type="Pfam" id="PF01513">
    <property type="entry name" value="NAD_kinase"/>
    <property type="match status" value="1"/>
</dbReference>
<accession>A0B8N0</accession>
<reference evidence="1 2" key="1">
    <citation type="submission" date="2006-10" db="EMBL/GenBank/DDBJ databases">
        <title>Complete sequence of Methanosaeta thermophila PT.</title>
        <authorList>
            <consortium name="US DOE Joint Genome Institute"/>
            <person name="Copeland A."/>
            <person name="Lucas S."/>
            <person name="Lapidus A."/>
            <person name="Barry K."/>
            <person name="Detter J.C."/>
            <person name="Glavina del Rio T."/>
            <person name="Hammon N."/>
            <person name="Israni S."/>
            <person name="Pitluck S."/>
            <person name="Chain P."/>
            <person name="Malfatti S."/>
            <person name="Shin M."/>
            <person name="Vergez L."/>
            <person name="Schmutz J."/>
            <person name="Larimer F."/>
            <person name="Land M."/>
            <person name="Hauser L."/>
            <person name="Kyrpides N."/>
            <person name="Kim E."/>
            <person name="Smith K.S."/>
            <person name="Ingram-Smith C."/>
            <person name="Richardson P."/>
        </authorList>
    </citation>
    <scope>NUCLEOTIDE SEQUENCE [LARGE SCALE GENOMIC DNA]</scope>
    <source>
        <strain evidence="2">DSM 6194 / JCM 14653 / NBRC 101360 / PT</strain>
    </source>
</reference>
<dbReference type="Pfam" id="PF20143">
    <property type="entry name" value="NAD_kinase_C"/>
    <property type="match status" value="1"/>
</dbReference>
<evidence type="ECO:0000313" key="2">
    <source>
        <dbReference type="Proteomes" id="UP000000674"/>
    </source>
</evidence>
<dbReference type="InterPro" id="IPR017438">
    <property type="entry name" value="ATP-NAD_kinase_N"/>
</dbReference>
<dbReference type="GO" id="GO:0006741">
    <property type="term" value="P:NADP+ biosynthetic process"/>
    <property type="evidence" value="ECO:0007669"/>
    <property type="project" value="InterPro"/>
</dbReference>
<evidence type="ECO:0000313" key="1">
    <source>
        <dbReference type="EMBL" id="ABK15054.1"/>
    </source>
</evidence>
<dbReference type="InterPro" id="IPR039065">
    <property type="entry name" value="AcoX-like"/>
</dbReference>
<dbReference type="Proteomes" id="UP000000674">
    <property type="component" value="Chromosome"/>
</dbReference>
<keyword evidence="2" id="KW-1185">Reference proteome</keyword>
<dbReference type="KEGG" id="mtp:Mthe_1276"/>
<dbReference type="PANTHER" id="PTHR40697:SF2">
    <property type="entry name" value="ATP-NAD KINASE-RELATED"/>
    <property type="match status" value="1"/>
</dbReference>